<dbReference type="EMBL" id="WHVB01000047">
    <property type="protein sequence ID" value="KAF8465454.1"/>
    <property type="molecule type" value="Genomic_DNA"/>
</dbReference>
<protein>
    <submittedName>
        <fullName evidence="1">Uncharacterized protein</fullName>
    </submittedName>
</protein>
<evidence type="ECO:0000313" key="2">
    <source>
        <dbReference type="Proteomes" id="UP000759537"/>
    </source>
</evidence>
<feature type="non-terminal residue" evidence="1">
    <location>
        <position position="1"/>
    </location>
</feature>
<keyword evidence="2" id="KW-1185">Reference proteome</keyword>
<organism evidence="1 2">
    <name type="scientific">Russula ochroleuca</name>
    <dbReference type="NCBI Taxonomy" id="152965"/>
    <lineage>
        <taxon>Eukaryota</taxon>
        <taxon>Fungi</taxon>
        <taxon>Dikarya</taxon>
        <taxon>Basidiomycota</taxon>
        <taxon>Agaricomycotina</taxon>
        <taxon>Agaricomycetes</taxon>
        <taxon>Russulales</taxon>
        <taxon>Russulaceae</taxon>
        <taxon>Russula</taxon>
    </lineage>
</organism>
<feature type="non-terminal residue" evidence="1">
    <location>
        <position position="168"/>
    </location>
</feature>
<reference evidence="1" key="1">
    <citation type="submission" date="2019-10" db="EMBL/GenBank/DDBJ databases">
        <authorList>
            <consortium name="DOE Joint Genome Institute"/>
            <person name="Kuo A."/>
            <person name="Miyauchi S."/>
            <person name="Kiss E."/>
            <person name="Drula E."/>
            <person name="Kohler A."/>
            <person name="Sanchez-Garcia M."/>
            <person name="Andreopoulos B."/>
            <person name="Barry K.W."/>
            <person name="Bonito G."/>
            <person name="Buee M."/>
            <person name="Carver A."/>
            <person name="Chen C."/>
            <person name="Cichocki N."/>
            <person name="Clum A."/>
            <person name="Culley D."/>
            <person name="Crous P.W."/>
            <person name="Fauchery L."/>
            <person name="Girlanda M."/>
            <person name="Hayes R."/>
            <person name="Keri Z."/>
            <person name="LaButti K."/>
            <person name="Lipzen A."/>
            <person name="Lombard V."/>
            <person name="Magnuson J."/>
            <person name="Maillard F."/>
            <person name="Morin E."/>
            <person name="Murat C."/>
            <person name="Nolan M."/>
            <person name="Ohm R."/>
            <person name="Pangilinan J."/>
            <person name="Pereira M."/>
            <person name="Perotto S."/>
            <person name="Peter M."/>
            <person name="Riley R."/>
            <person name="Sitrit Y."/>
            <person name="Stielow B."/>
            <person name="Szollosi G."/>
            <person name="Zifcakova L."/>
            <person name="Stursova M."/>
            <person name="Spatafora J.W."/>
            <person name="Tedersoo L."/>
            <person name="Vaario L.-M."/>
            <person name="Yamada A."/>
            <person name="Yan M."/>
            <person name="Wang P."/>
            <person name="Xu J."/>
            <person name="Bruns T."/>
            <person name="Baldrian P."/>
            <person name="Vilgalys R."/>
            <person name="Henrissat B."/>
            <person name="Grigoriev I.V."/>
            <person name="Hibbett D."/>
            <person name="Nagy L.G."/>
            <person name="Martin F.M."/>
        </authorList>
    </citation>
    <scope>NUCLEOTIDE SEQUENCE</scope>
    <source>
        <strain evidence="1">Prilba</strain>
    </source>
</reference>
<accession>A0A9P5JWE8</accession>
<dbReference type="AlphaFoldDB" id="A0A9P5JWE8"/>
<comment type="caution">
    <text evidence="1">The sequence shown here is derived from an EMBL/GenBank/DDBJ whole genome shotgun (WGS) entry which is preliminary data.</text>
</comment>
<evidence type="ECO:0000313" key="1">
    <source>
        <dbReference type="EMBL" id="KAF8465454.1"/>
    </source>
</evidence>
<proteinExistence type="predicted"/>
<dbReference type="Proteomes" id="UP000759537">
    <property type="component" value="Unassembled WGS sequence"/>
</dbReference>
<dbReference type="OrthoDB" id="3237158at2759"/>
<sequence>IKLFVAVADELYGPISIICRDGRVFKKIPWSVFKIADEDWVRVLHVKSILEESNRIQELFSSEKQPMLWRALPAIEDLQTAWEVKHNNPQYALYKDVINDGLAKLNKYYSRFDEKPSYILALVLHPYYKLSYIVHTWGGEEEAVEIAAGNFDAKNWQAEAQKVVENTV</sequence>
<reference evidence="1" key="2">
    <citation type="journal article" date="2020" name="Nat. Commun.">
        <title>Large-scale genome sequencing of mycorrhizal fungi provides insights into the early evolution of symbiotic traits.</title>
        <authorList>
            <person name="Miyauchi S."/>
            <person name="Kiss E."/>
            <person name="Kuo A."/>
            <person name="Drula E."/>
            <person name="Kohler A."/>
            <person name="Sanchez-Garcia M."/>
            <person name="Morin E."/>
            <person name="Andreopoulos B."/>
            <person name="Barry K.W."/>
            <person name="Bonito G."/>
            <person name="Buee M."/>
            <person name="Carver A."/>
            <person name="Chen C."/>
            <person name="Cichocki N."/>
            <person name="Clum A."/>
            <person name="Culley D."/>
            <person name="Crous P.W."/>
            <person name="Fauchery L."/>
            <person name="Girlanda M."/>
            <person name="Hayes R.D."/>
            <person name="Keri Z."/>
            <person name="LaButti K."/>
            <person name="Lipzen A."/>
            <person name="Lombard V."/>
            <person name="Magnuson J."/>
            <person name="Maillard F."/>
            <person name="Murat C."/>
            <person name="Nolan M."/>
            <person name="Ohm R.A."/>
            <person name="Pangilinan J."/>
            <person name="Pereira M.F."/>
            <person name="Perotto S."/>
            <person name="Peter M."/>
            <person name="Pfister S."/>
            <person name="Riley R."/>
            <person name="Sitrit Y."/>
            <person name="Stielow J.B."/>
            <person name="Szollosi G."/>
            <person name="Zifcakova L."/>
            <person name="Stursova M."/>
            <person name="Spatafora J.W."/>
            <person name="Tedersoo L."/>
            <person name="Vaario L.M."/>
            <person name="Yamada A."/>
            <person name="Yan M."/>
            <person name="Wang P."/>
            <person name="Xu J."/>
            <person name="Bruns T."/>
            <person name="Baldrian P."/>
            <person name="Vilgalys R."/>
            <person name="Dunand C."/>
            <person name="Henrissat B."/>
            <person name="Grigoriev I.V."/>
            <person name="Hibbett D."/>
            <person name="Nagy L.G."/>
            <person name="Martin F.M."/>
        </authorList>
    </citation>
    <scope>NUCLEOTIDE SEQUENCE</scope>
    <source>
        <strain evidence="1">Prilba</strain>
    </source>
</reference>
<name>A0A9P5JWE8_9AGAM</name>
<gene>
    <name evidence="1" type="ORF">DFH94DRAFT_597740</name>
</gene>
<dbReference type="SUPFAM" id="SSF53098">
    <property type="entry name" value="Ribonuclease H-like"/>
    <property type="match status" value="1"/>
</dbReference>
<dbReference type="InterPro" id="IPR012337">
    <property type="entry name" value="RNaseH-like_sf"/>
</dbReference>